<feature type="chain" id="PRO_5008405949" description="LRRCT domain-containing protein" evidence="6">
    <location>
        <begin position="19"/>
        <end position="1369"/>
    </location>
</feature>
<keyword evidence="1" id="KW-0433">Leucine-rich repeat</keyword>
<dbReference type="EnsemblMetazoa" id="LLOJ006108-RA">
    <property type="protein sequence ID" value="LLOJ006108-PA"/>
    <property type="gene ID" value="LLOJ006108"/>
</dbReference>
<keyword evidence="9" id="KW-1185">Reference proteome</keyword>
<dbReference type="Pfam" id="PF00560">
    <property type="entry name" value="LRR_1"/>
    <property type="match status" value="3"/>
</dbReference>
<dbReference type="EMBL" id="AJWK01019701">
    <property type="status" value="NOT_ANNOTATED_CDS"/>
    <property type="molecule type" value="Genomic_DNA"/>
</dbReference>
<dbReference type="VEuPathDB" id="VectorBase:LLOJ006108"/>
<evidence type="ECO:0000256" key="1">
    <source>
        <dbReference type="ARBA" id="ARBA00022614"/>
    </source>
</evidence>
<dbReference type="EMBL" id="AJWK01019703">
    <property type="status" value="NOT_ANNOTATED_CDS"/>
    <property type="molecule type" value="Genomic_DNA"/>
</dbReference>
<evidence type="ECO:0000256" key="4">
    <source>
        <dbReference type="SAM" id="MobiDB-lite"/>
    </source>
</evidence>
<feature type="region of interest" description="Disordered" evidence="4">
    <location>
        <begin position="1335"/>
        <end position="1369"/>
    </location>
</feature>
<feature type="signal peptide" evidence="6">
    <location>
        <begin position="1"/>
        <end position="18"/>
    </location>
</feature>
<reference evidence="8" key="1">
    <citation type="submission" date="2020-05" db="UniProtKB">
        <authorList>
            <consortium name="EnsemblMetazoa"/>
        </authorList>
    </citation>
    <scope>IDENTIFICATION</scope>
    <source>
        <strain evidence="8">Jacobina</strain>
    </source>
</reference>
<keyword evidence="5" id="KW-0812">Transmembrane</keyword>
<keyword evidence="2 6" id="KW-0732">Signal</keyword>
<dbReference type="EMBL" id="AJWK01019697">
    <property type="status" value="NOT_ANNOTATED_CDS"/>
    <property type="molecule type" value="Genomic_DNA"/>
</dbReference>
<feature type="transmembrane region" description="Helical" evidence="5">
    <location>
        <begin position="1226"/>
        <end position="1248"/>
    </location>
</feature>
<keyword evidence="5" id="KW-1133">Transmembrane helix</keyword>
<dbReference type="SMART" id="SM00369">
    <property type="entry name" value="LRR_TYP"/>
    <property type="match status" value="29"/>
</dbReference>
<evidence type="ECO:0000313" key="9">
    <source>
        <dbReference type="Proteomes" id="UP000092461"/>
    </source>
</evidence>
<proteinExistence type="predicted"/>
<dbReference type="EMBL" id="AJWK01019702">
    <property type="status" value="NOT_ANNOTATED_CDS"/>
    <property type="molecule type" value="Genomic_DNA"/>
</dbReference>
<sequence length="1369" mass="151462">MTHLHHLVLFIAIGFAAATATAWKPCPELSPALRFPCRCKLEPLGLNGALGAVAMDCDRVVFQGESPVLPVGAPIIAFSQRFSGQQALPSQAFATSNLPLRNLDYSHNSIRRLPDKAFTGIQETLTELHLNDNLLGDSLNPIFSTSEFHALANLRVLDLSGNKIKAIEEGILKGCEKLQEFYLERNSLASVPSMSLNGPAGLKFLSLRGNNIAQLRTEAFAAQSNLERIDLRNNRIGHIEGNAFSGLTNIKEIYLAGNRLSRMNSDVFLGASMLQKLDLSENFITNFPAVSLKAIENVKVLNLSANMITNLDSSHLANVKGLQILDVSRNGITSIAPGTFRDLRTLKFLDISLNALRTIEDDALEGLDALQTLIIRDNNILLIPGSALGRLPRLSNLYLDYNRVAALSSDILGSIQPEDIRYMSLSRNVIRELPPASFQMFKNLIYLDLSGNSLIGISADIFVGLEASLQDLRLAQNKITSIGSVPLALKNLLKLDLSENNIVDIPRNAFTGISGLTHLNLSGNPHLGPLPHNLLQPLKKLRSLDLSKSGLKVLPIELLANNPELRVINLQNNAIQEIQEGTFSNLRNITSIDLSNNNIMTIRPSSFVNVMNIQKLSLRGNQMSAFKGEIFNTGTSLEELDISNNQIIYLFPSAFRIHPRLRHLDISSNKLKFFVSELIGNLQYLEFINLSGNMLKNIEELDFARLPRLRSLLIARNSIDTLSEMSFHNSTQLQIIDLSDNRLDRIGDRTFEGLVRLEHLNLEGNNLSELPETIFERGKLQMLENINLARNNFEVAPLKSLQRQYFFVSSVNLSQNKIKHIPGDDSIMVNIKELDLSYNPLTEEAISNILSEPKTVRDLNLAGTGIKEITSLETPFLQVLNLSMNRISSVNERVFSRATLLENLDLSGNKLQDMKAISKIWPTLNSLQYLDLSNNSFETIAHGDLDNLEMLKSLSIANLQHCSRIEKNAFKDLPNLSKLRAYNYPRLGYLDVQGILEALPGLETLDIEVKDAAVGSDQIQPSHHPRLKELGIRGYRLRSISSGTLAGLKAQDLNIKLMNTSLSALPPALLFPVPRSSHLTLDITGSRIPVLSPQLLAALEDRRTSLSLKGLDSNPIHCDCNARALRRWIPGTNMADLKCRTPEYLQDRLLTEVGDDELTCDPRRLPTTTPKPTIAIITSTTPSRATMTPTTEPEIIWSLAPTKSVPKIKTKAPQMKQAPMNNDDTLIIGIVGGVVAFIAILIIIICIVRLRMSSTPYRGPVPMGIPPMPMGPGSVQMSFKGTPGPPALYAVPPYAQSYATLPHKLPPPHSVVAQSHHNLSQIRPTYSTMGRVPYAFQQQQPPPPQQSQQPQSTSHNGQPYVIYDEKAYR</sequence>
<dbReference type="SUPFAM" id="SSF52058">
    <property type="entry name" value="L domain-like"/>
    <property type="match status" value="4"/>
</dbReference>
<evidence type="ECO:0000259" key="7">
    <source>
        <dbReference type="SMART" id="SM00082"/>
    </source>
</evidence>
<evidence type="ECO:0000313" key="8">
    <source>
        <dbReference type="EnsemblMetazoa" id="LLOJ006108-PA"/>
    </source>
</evidence>
<dbReference type="PANTHER" id="PTHR24366">
    <property type="entry name" value="IG(IMMUNOGLOBULIN) AND LRR(LEUCINE RICH REPEAT) DOMAINS"/>
    <property type="match status" value="1"/>
</dbReference>
<dbReference type="SMART" id="SM00364">
    <property type="entry name" value="LRR_BAC"/>
    <property type="match status" value="7"/>
</dbReference>
<name>A0A1B0CN24_LUTLO</name>
<dbReference type="PANTHER" id="PTHR24366:SF80">
    <property type="entry name" value="LD30178P"/>
    <property type="match status" value="1"/>
</dbReference>
<dbReference type="SMART" id="SM00082">
    <property type="entry name" value="LRRCT"/>
    <property type="match status" value="1"/>
</dbReference>
<feature type="domain" description="LRRCT" evidence="7">
    <location>
        <begin position="1114"/>
        <end position="1161"/>
    </location>
</feature>
<dbReference type="PROSITE" id="PS51450">
    <property type="entry name" value="LRR"/>
    <property type="match status" value="8"/>
</dbReference>
<protein>
    <recommendedName>
        <fullName evidence="7">LRRCT domain-containing protein</fullName>
    </recommendedName>
</protein>
<dbReference type="FunFam" id="3.80.10.10:FF:001164">
    <property type="entry name" value="GH01279p"/>
    <property type="match status" value="2"/>
</dbReference>
<organism evidence="8 9">
    <name type="scientific">Lutzomyia longipalpis</name>
    <name type="common">Sand fly</name>
    <dbReference type="NCBI Taxonomy" id="7200"/>
    <lineage>
        <taxon>Eukaryota</taxon>
        <taxon>Metazoa</taxon>
        <taxon>Ecdysozoa</taxon>
        <taxon>Arthropoda</taxon>
        <taxon>Hexapoda</taxon>
        <taxon>Insecta</taxon>
        <taxon>Pterygota</taxon>
        <taxon>Neoptera</taxon>
        <taxon>Endopterygota</taxon>
        <taxon>Diptera</taxon>
        <taxon>Nematocera</taxon>
        <taxon>Psychodoidea</taxon>
        <taxon>Psychodidae</taxon>
        <taxon>Lutzomyia</taxon>
        <taxon>Lutzomyia</taxon>
    </lineage>
</organism>
<dbReference type="InterPro" id="IPR001611">
    <property type="entry name" value="Leu-rich_rpt"/>
</dbReference>
<keyword evidence="3" id="KW-0677">Repeat</keyword>
<accession>A0A1B0CN24</accession>
<keyword evidence="5" id="KW-0472">Membrane</keyword>
<dbReference type="EMBL" id="AJWK01019700">
    <property type="status" value="NOT_ANNOTATED_CDS"/>
    <property type="molecule type" value="Genomic_DNA"/>
</dbReference>
<evidence type="ECO:0000256" key="2">
    <source>
        <dbReference type="ARBA" id="ARBA00022729"/>
    </source>
</evidence>
<dbReference type="Proteomes" id="UP000092461">
    <property type="component" value="Unassembled WGS sequence"/>
</dbReference>
<dbReference type="EMBL" id="AJWK01019698">
    <property type="status" value="NOT_ANNOTATED_CDS"/>
    <property type="molecule type" value="Genomic_DNA"/>
</dbReference>
<evidence type="ECO:0000256" key="5">
    <source>
        <dbReference type="SAM" id="Phobius"/>
    </source>
</evidence>
<dbReference type="InterPro" id="IPR032675">
    <property type="entry name" value="LRR_dom_sf"/>
</dbReference>
<dbReference type="InterPro" id="IPR000483">
    <property type="entry name" value="Cys-rich_flank_reg_C"/>
</dbReference>
<evidence type="ECO:0000256" key="3">
    <source>
        <dbReference type="ARBA" id="ARBA00022737"/>
    </source>
</evidence>
<dbReference type="Gene3D" id="3.80.10.10">
    <property type="entry name" value="Ribonuclease Inhibitor"/>
    <property type="match status" value="8"/>
</dbReference>
<dbReference type="GO" id="GO:0071944">
    <property type="term" value="C:cell periphery"/>
    <property type="evidence" value="ECO:0007669"/>
    <property type="project" value="UniProtKB-ARBA"/>
</dbReference>
<dbReference type="EMBL" id="AJWK01019704">
    <property type="status" value="NOT_ANNOTATED_CDS"/>
    <property type="molecule type" value="Genomic_DNA"/>
</dbReference>
<dbReference type="VEuPathDB" id="VectorBase:LLONM1_007916"/>
<dbReference type="InterPro" id="IPR003591">
    <property type="entry name" value="Leu-rich_rpt_typical-subtyp"/>
</dbReference>
<dbReference type="Pfam" id="PF13855">
    <property type="entry name" value="LRR_8"/>
    <property type="match status" value="7"/>
</dbReference>
<evidence type="ECO:0000256" key="6">
    <source>
        <dbReference type="SAM" id="SignalP"/>
    </source>
</evidence>
<dbReference type="SMART" id="SM00365">
    <property type="entry name" value="LRR_SD22"/>
    <property type="match status" value="16"/>
</dbReference>
<dbReference type="EMBL" id="AJWK01019699">
    <property type="status" value="NOT_ANNOTATED_CDS"/>
    <property type="molecule type" value="Genomic_DNA"/>
</dbReference>